<dbReference type="AlphaFoldDB" id="A0A2G8JGE8"/>
<keyword evidence="2" id="KW-1185">Reference proteome</keyword>
<organism evidence="1 2">
    <name type="scientific">Stichopus japonicus</name>
    <name type="common">Sea cucumber</name>
    <dbReference type="NCBI Taxonomy" id="307972"/>
    <lineage>
        <taxon>Eukaryota</taxon>
        <taxon>Metazoa</taxon>
        <taxon>Echinodermata</taxon>
        <taxon>Eleutherozoa</taxon>
        <taxon>Echinozoa</taxon>
        <taxon>Holothuroidea</taxon>
        <taxon>Aspidochirotacea</taxon>
        <taxon>Aspidochirotida</taxon>
        <taxon>Stichopodidae</taxon>
        <taxon>Apostichopus</taxon>
    </lineage>
</organism>
<reference evidence="1 2" key="1">
    <citation type="journal article" date="2017" name="PLoS Biol.">
        <title>The sea cucumber genome provides insights into morphological evolution and visceral regeneration.</title>
        <authorList>
            <person name="Zhang X."/>
            <person name="Sun L."/>
            <person name="Yuan J."/>
            <person name="Sun Y."/>
            <person name="Gao Y."/>
            <person name="Zhang L."/>
            <person name="Li S."/>
            <person name="Dai H."/>
            <person name="Hamel J.F."/>
            <person name="Liu C."/>
            <person name="Yu Y."/>
            <person name="Liu S."/>
            <person name="Lin W."/>
            <person name="Guo K."/>
            <person name="Jin S."/>
            <person name="Xu P."/>
            <person name="Storey K.B."/>
            <person name="Huan P."/>
            <person name="Zhang T."/>
            <person name="Zhou Y."/>
            <person name="Zhang J."/>
            <person name="Lin C."/>
            <person name="Li X."/>
            <person name="Xing L."/>
            <person name="Huo D."/>
            <person name="Sun M."/>
            <person name="Wang L."/>
            <person name="Mercier A."/>
            <person name="Li F."/>
            <person name="Yang H."/>
            <person name="Xiang J."/>
        </authorList>
    </citation>
    <scope>NUCLEOTIDE SEQUENCE [LARGE SCALE GENOMIC DNA]</scope>
    <source>
        <strain evidence="1">Shaxun</strain>
        <tissue evidence="1">Muscle</tissue>
    </source>
</reference>
<keyword evidence="1" id="KW-0675">Receptor</keyword>
<protein>
    <submittedName>
        <fullName evidence="1">Putative G-protein coupled receptor</fullName>
    </submittedName>
</protein>
<comment type="caution">
    <text evidence="1">The sequence shown here is derived from an EMBL/GenBank/DDBJ whole genome shotgun (WGS) entry which is preliminary data.</text>
</comment>
<proteinExistence type="predicted"/>
<dbReference type="Proteomes" id="UP000230750">
    <property type="component" value="Unassembled WGS sequence"/>
</dbReference>
<sequence>KADFSLDNVAQSRDANTRDYMSCWIEEHITKCFYRNATKNEEVEALTWPCVYEKPKKYCMAGFNYYKGLCVRNYTASTYRQAVNTCNTIEAELIGESKRDKAYVNQSEHHNERLWINSFSSYNFNGTCKSARNLNGILEGEPTICTEELLVLCTMQAVVMQNNANDMTTEDPTTVFDMTTAAQETTKRMTTQTDRQPTTTIKPKQTTLEGYETETQEEKVKKELGQIQNKIEEYFEALNVSTPSIGDQKKPNSPLVSSLDSLIDRLANSISKSQKAAKPLTVETQSLVIKVVPLSQDTSSEELGGGVKNQTFTLDLPDGIKQAGVTLAMSGADVGQDSFPVTMEDSVAENEDDEGTTGVSRVYISSLVATISLRSQDGDNLGERLDEPLKISFSTSKRPDFVSSDDKLVPSCRFWKPSER</sequence>
<name>A0A2G8JGE8_STIJA</name>
<accession>A0A2G8JGE8</accession>
<feature type="non-terminal residue" evidence="1">
    <location>
        <position position="1"/>
    </location>
</feature>
<evidence type="ECO:0000313" key="2">
    <source>
        <dbReference type="Proteomes" id="UP000230750"/>
    </source>
</evidence>
<dbReference type="EMBL" id="MRZV01002069">
    <property type="protein sequence ID" value="PIK34827.1"/>
    <property type="molecule type" value="Genomic_DNA"/>
</dbReference>
<evidence type="ECO:0000313" key="1">
    <source>
        <dbReference type="EMBL" id="PIK34827.1"/>
    </source>
</evidence>
<gene>
    <name evidence="1" type="ORF">BSL78_28348</name>
</gene>